<name>A0A439DKX8_9PEZI</name>
<proteinExistence type="predicted"/>
<reference evidence="7 8" key="1">
    <citation type="submission" date="2018-12" db="EMBL/GenBank/DDBJ databases">
        <title>Draft genome sequence of Xylaria grammica IHI A82.</title>
        <authorList>
            <person name="Buettner E."/>
            <person name="Kellner H."/>
        </authorList>
    </citation>
    <scope>NUCLEOTIDE SEQUENCE [LARGE SCALE GENOMIC DNA]</scope>
    <source>
        <strain evidence="7 8">IHI A82</strain>
    </source>
</reference>
<dbReference type="InterPro" id="IPR049730">
    <property type="entry name" value="SNF2/RAD54-like_C"/>
</dbReference>
<protein>
    <submittedName>
        <fullName evidence="7">Uncharacterized protein</fullName>
    </submittedName>
</protein>
<sequence>MEDGRWRKRRRLDQPEITKTTPNESDALACAIGEGDLGFYGASNIHSNGVASEAALTDTGDSGRATLVCYGMLENLPIVSIPTAVIIDNPTLDSAYLDENGMVQRSSDGACVGKLEDKALQCLSKLHNEDIKTQFMLKTVERHSYRKRVVRPVALASVIIYGPGDMGDDVGDFLDRHQKQALWFFLTRERPSNPKHIWQTRTLTDGSLRYVNEITGSYQNKPPPAWNGGILADEMGLAHIIRNKTSTSFAISALKAVSRWAITGTPIQNSFADVGGLLRFLRFPPYDDGKSFDKDIIDFFRKENIEEGARRLKALCRPIMIRRPMSVVVLPTRQDLIKTVEFSAKERREYLKIENSLQEPSNDVASYSSEAHLSMITIQLINKLRLYCNLGACSTTTTLTMSQQTVVTTPESQGPIETLASSEVALGGTDCEECHQIIDIPDIPSNADISPYAYSCECCKLYCSVCAALGDNQTTKGFSSCKKSVCVLRPLFPGMIQKARNDQLPPDLYHAETSKIRALVQGVLSCLPEKSVVFSFWTSSLTVAQKALTAAGVRCVRIDGSVPPLQRGQTIQEFQADEEIKVILVTISCGGVGQVSFPTENTMSRTNKNQARSNGGISGPSSRTPVEPCR</sequence>
<accession>A0A439DKX8</accession>
<dbReference type="CDD" id="cd18793">
    <property type="entry name" value="SF2_C_SNF"/>
    <property type="match status" value="1"/>
</dbReference>
<evidence type="ECO:0000256" key="1">
    <source>
        <dbReference type="ARBA" id="ARBA00022741"/>
    </source>
</evidence>
<dbReference type="Gene3D" id="3.40.50.10810">
    <property type="entry name" value="Tandem AAA-ATPase domain"/>
    <property type="match status" value="1"/>
</dbReference>
<gene>
    <name evidence="7" type="ORF">EKO27_g12</name>
</gene>
<dbReference type="InterPro" id="IPR038718">
    <property type="entry name" value="SNF2-like_sf"/>
</dbReference>
<dbReference type="PANTHER" id="PTHR45626">
    <property type="entry name" value="TRANSCRIPTION TERMINATION FACTOR 2-RELATED"/>
    <property type="match status" value="1"/>
</dbReference>
<feature type="domain" description="SNF2 N-terminal" evidence="5">
    <location>
        <begin position="238"/>
        <end position="389"/>
    </location>
</feature>
<dbReference type="AlphaFoldDB" id="A0A439DKX8"/>
<dbReference type="SUPFAM" id="SSF52540">
    <property type="entry name" value="P-loop containing nucleoside triphosphate hydrolases"/>
    <property type="match status" value="2"/>
</dbReference>
<evidence type="ECO:0000313" key="7">
    <source>
        <dbReference type="EMBL" id="RWA15052.1"/>
    </source>
</evidence>
<dbReference type="Gene3D" id="3.40.50.300">
    <property type="entry name" value="P-loop containing nucleotide triphosphate hydrolases"/>
    <property type="match status" value="1"/>
</dbReference>
<feature type="region of interest" description="Disordered" evidence="4">
    <location>
        <begin position="598"/>
        <end position="630"/>
    </location>
</feature>
<evidence type="ECO:0000256" key="4">
    <source>
        <dbReference type="SAM" id="MobiDB-lite"/>
    </source>
</evidence>
<evidence type="ECO:0000256" key="3">
    <source>
        <dbReference type="ARBA" id="ARBA00022840"/>
    </source>
</evidence>
<dbReference type="STRING" id="363999.A0A439DKX8"/>
<dbReference type="GO" id="GO:0006281">
    <property type="term" value="P:DNA repair"/>
    <property type="evidence" value="ECO:0007669"/>
    <property type="project" value="TreeGrafter"/>
</dbReference>
<comment type="caution">
    <text evidence="7">The sequence shown here is derived from an EMBL/GenBank/DDBJ whole genome shotgun (WGS) entry which is preliminary data.</text>
</comment>
<dbReference type="Pfam" id="PF00176">
    <property type="entry name" value="SNF2-rel_dom"/>
    <property type="match status" value="1"/>
</dbReference>
<keyword evidence="2" id="KW-0378">Hydrolase</keyword>
<dbReference type="InterPro" id="IPR050628">
    <property type="entry name" value="SNF2_RAD54_helicase_TF"/>
</dbReference>
<dbReference type="GO" id="GO:0005634">
    <property type="term" value="C:nucleus"/>
    <property type="evidence" value="ECO:0007669"/>
    <property type="project" value="TreeGrafter"/>
</dbReference>
<dbReference type="GO" id="GO:0008094">
    <property type="term" value="F:ATP-dependent activity, acting on DNA"/>
    <property type="evidence" value="ECO:0007669"/>
    <property type="project" value="TreeGrafter"/>
</dbReference>
<evidence type="ECO:0000259" key="6">
    <source>
        <dbReference type="Pfam" id="PF00271"/>
    </source>
</evidence>
<keyword evidence="1" id="KW-0547">Nucleotide-binding</keyword>
<organism evidence="7 8">
    <name type="scientific">Xylaria grammica</name>
    <dbReference type="NCBI Taxonomy" id="363999"/>
    <lineage>
        <taxon>Eukaryota</taxon>
        <taxon>Fungi</taxon>
        <taxon>Dikarya</taxon>
        <taxon>Ascomycota</taxon>
        <taxon>Pezizomycotina</taxon>
        <taxon>Sordariomycetes</taxon>
        <taxon>Xylariomycetidae</taxon>
        <taxon>Xylariales</taxon>
        <taxon>Xylariaceae</taxon>
        <taxon>Xylaria</taxon>
    </lineage>
</organism>
<keyword evidence="3" id="KW-0067">ATP-binding</keyword>
<dbReference type="InterPro" id="IPR000330">
    <property type="entry name" value="SNF2_N"/>
</dbReference>
<dbReference type="InterPro" id="IPR027417">
    <property type="entry name" value="P-loop_NTPase"/>
</dbReference>
<dbReference type="GO" id="GO:0016787">
    <property type="term" value="F:hydrolase activity"/>
    <property type="evidence" value="ECO:0007669"/>
    <property type="project" value="UniProtKB-KW"/>
</dbReference>
<feature type="domain" description="Helicase C-terminal" evidence="6">
    <location>
        <begin position="516"/>
        <end position="593"/>
    </location>
</feature>
<dbReference type="EMBL" id="RYZI01000001">
    <property type="protein sequence ID" value="RWA15052.1"/>
    <property type="molecule type" value="Genomic_DNA"/>
</dbReference>
<evidence type="ECO:0000256" key="2">
    <source>
        <dbReference type="ARBA" id="ARBA00022801"/>
    </source>
</evidence>
<dbReference type="Pfam" id="PF00271">
    <property type="entry name" value="Helicase_C"/>
    <property type="match status" value="1"/>
</dbReference>
<evidence type="ECO:0000259" key="5">
    <source>
        <dbReference type="Pfam" id="PF00176"/>
    </source>
</evidence>
<dbReference type="GO" id="GO:0005524">
    <property type="term" value="F:ATP binding"/>
    <property type="evidence" value="ECO:0007669"/>
    <property type="project" value="UniProtKB-KW"/>
</dbReference>
<feature type="compositionally biased region" description="Polar residues" evidence="4">
    <location>
        <begin position="598"/>
        <end position="624"/>
    </location>
</feature>
<dbReference type="InterPro" id="IPR001650">
    <property type="entry name" value="Helicase_C-like"/>
</dbReference>
<keyword evidence="8" id="KW-1185">Reference proteome</keyword>
<dbReference type="Proteomes" id="UP000286045">
    <property type="component" value="Unassembled WGS sequence"/>
</dbReference>
<evidence type="ECO:0000313" key="8">
    <source>
        <dbReference type="Proteomes" id="UP000286045"/>
    </source>
</evidence>